<evidence type="ECO:0000313" key="2">
    <source>
        <dbReference type="Proteomes" id="UP001223390"/>
    </source>
</evidence>
<comment type="caution">
    <text evidence="1">The sequence shown here is derived from an EMBL/GenBank/DDBJ whole genome shotgun (WGS) entry which is preliminary data.</text>
</comment>
<dbReference type="RefSeq" id="WP_285346849.1">
    <property type="nucleotide sequence ID" value="NZ_JASITI010000127.1"/>
</dbReference>
<evidence type="ECO:0000313" key="1">
    <source>
        <dbReference type="EMBL" id="MDK9501471.1"/>
    </source>
</evidence>
<protein>
    <submittedName>
        <fullName evidence="1">Uncharacterized protein</fullName>
    </submittedName>
</protein>
<keyword evidence="2" id="KW-1185">Reference proteome</keyword>
<dbReference type="Proteomes" id="UP001223390">
    <property type="component" value="Unassembled WGS sequence"/>
</dbReference>
<name>A0ABT7H7B6_9ACTN</name>
<reference evidence="1 2" key="1">
    <citation type="submission" date="2023-05" db="EMBL/GenBank/DDBJ databases">
        <title>Sequencing and Assembly of Streptomyces sp. NP73.</title>
        <authorList>
            <person name="Konwar A.N."/>
            <person name="Saikia K."/>
            <person name="Thakur D."/>
        </authorList>
    </citation>
    <scope>NUCLEOTIDE SEQUENCE [LARGE SCALE GENOMIC DNA]</scope>
    <source>
        <strain evidence="1 2">NP73</strain>
    </source>
</reference>
<proteinExistence type="predicted"/>
<sequence length="55" mass="5902">MPDPFEPLVGVLELGGGFWIENGFVDFVECRVRLATWQEHDGTGAAGFGVVSGAY</sequence>
<accession>A0ABT7H7B6</accession>
<organism evidence="1 2">
    <name type="scientific">Streptomyces katrae</name>
    <dbReference type="NCBI Taxonomy" id="68223"/>
    <lineage>
        <taxon>Bacteria</taxon>
        <taxon>Bacillati</taxon>
        <taxon>Actinomycetota</taxon>
        <taxon>Actinomycetes</taxon>
        <taxon>Kitasatosporales</taxon>
        <taxon>Streptomycetaceae</taxon>
        <taxon>Streptomyces</taxon>
    </lineage>
</organism>
<dbReference type="EMBL" id="JASITI010000127">
    <property type="protein sequence ID" value="MDK9501471.1"/>
    <property type="molecule type" value="Genomic_DNA"/>
</dbReference>
<gene>
    <name evidence="1" type="ORF">QEZ40_001059</name>
</gene>